<dbReference type="AlphaFoldDB" id="A0A402A1J3"/>
<dbReference type="RefSeq" id="WP_126580507.1">
    <property type="nucleotide sequence ID" value="NZ_BIFR01000001.1"/>
</dbReference>
<dbReference type="Proteomes" id="UP000287352">
    <property type="component" value="Unassembled WGS sequence"/>
</dbReference>
<dbReference type="SUPFAM" id="SSF69318">
    <property type="entry name" value="Integrin alpha N-terminal domain"/>
    <property type="match status" value="1"/>
</dbReference>
<dbReference type="OrthoDB" id="152579at2"/>
<sequence>MPTLASTGKLIPKSIIRHRPIGENMPFPIKAAPRSSTRTRVNYVRPITAQIPTTEQVVEWKRATKELAKSPSSQPQPVKTKQSKTTRAVSGTSTFPAQKKRQATAQSEAHQAVSYQGSHPLLYLGSGMLLTILLWFVLSSVCAWLNTTYNDLLYGRPRTFQTDAWVGHNEQNGSPSHFIALNLNRHIQVIEISGGDAAHTHIYTGPQLYGTTDDLIPITLAFRDVNGDHKPDMIILFQGNHTVFLNDQGTFRAPKGDEREKIEQFLHQHPV</sequence>
<evidence type="ECO:0000313" key="3">
    <source>
        <dbReference type="EMBL" id="GCE12926.1"/>
    </source>
</evidence>
<accession>A0A402A1J3</accession>
<dbReference type="InterPro" id="IPR028994">
    <property type="entry name" value="Integrin_alpha_N"/>
</dbReference>
<evidence type="ECO:0000256" key="1">
    <source>
        <dbReference type="SAM" id="MobiDB-lite"/>
    </source>
</evidence>
<dbReference type="EMBL" id="BIFR01000001">
    <property type="protein sequence ID" value="GCE12926.1"/>
    <property type="molecule type" value="Genomic_DNA"/>
</dbReference>
<keyword evidence="2" id="KW-0812">Transmembrane</keyword>
<gene>
    <name evidence="3" type="ORF">KTT_27850</name>
</gene>
<comment type="caution">
    <text evidence="3">The sequence shown here is derived from an EMBL/GenBank/DDBJ whole genome shotgun (WGS) entry which is preliminary data.</text>
</comment>
<keyword evidence="2" id="KW-0472">Membrane</keyword>
<organism evidence="3 4">
    <name type="scientific">Tengunoibacter tsumagoiensis</name>
    <dbReference type="NCBI Taxonomy" id="2014871"/>
    <lineage>
        <taxon>Bacteria</taxon>
        <taxon>Bacillati</taxon>
        <taxon>Chloroflexota</taxon>
        <taxon>Ktedonobacteria</taxon>
        <taxon>Ktedonobacterales</taxon>
        <taxon>Dictyobacteraceae</taxon>
        <taxon>Tengunoibacter</taxon>
    </lineage>
</organism>
<evidence type="ECO:0008006" key="5">
    <source>
        <dbReference type="Google" id="ProtNLM"/>
    </source>
</evidence>
<keyword evidence="4" id="KW-1185">Reference proteome</keyword>
<evidence type="ECO:0000256" key="2">
    <source>
        <dbReference type="SAM" id="Phobius"/>
    </source>
</evidence>
<keyword evidence="2" id="KW-1133">Transmembrane helix</keyword>
<feature type="transmembrane region" description="Helical" evidence="2">
    <location>
        <begin position="121"/>
        <end position="146"/>
    </location>
</feature>
<name>A0A402A1J3_9CHLR</name>
<feature type="compositionally biased region" description="Polar residues" evidence="1">
    <location>
        <begin position="70"/>
        <end position="96"/>
    </location>
</feature>
<feature type="region of interest" description="Disordered" evidence="1">
    <location>
        <begin position="65"/>
        <end position="105"/>
    </location>
</feature>
<protein>
    <recommendedName>
        <fullName evidence="5">VCBS repeat-containing protein</fullName>
    </recommendedName>
</protein>
<proteinExistence type="predicted"/>
<evidence type="ECO:0000313" key="4">
    <source>
        <dbReference type="Proteomes" id="UP000287352"/>
    </source>
</evidence>
<reference evidence="4" key="1">
    <citation type="submission" date="2018-12" db="EMBL/GenBank/DDBJ databases">
        <title>Tengunoibacter tsumagoiensis gen. nov., sp. nov., Dictyobacter kobayashii sp. nov., D. alpinus sp. nov., and D. joshuensis sp. nov. and description of Dictyobacteraceae fam. nov. within the order Ktedonobacterales isolated from Tengu-no-mugimeshi.</title>
        <authorList>
            <person name="Wang C.M."/>
            <person name="Zheng Y."/>
            <person name="Sakai Y."/>
            <person name="Toyoda A."/>
            <person name="Minakuchi Y."/>
            <person name="Abe K."/>
            <person name="Yokota A."/>
            <person name="Yabe S."/>
        </authorList>
    </citation>
    <scope>NUCLEOTIDE SEQUENCE [LARGE SCALE GENOMIC DNA]</scope>
    <source>
        <strain evidence="4">Uno3</strain>
    </source>
</reference>